<dbReference type="GO" id="GO:0008237">
    <property type="term" value="F:metallopeptidase activity"/>
    <property type="evidence" value="ECO:0007669"/>
    <property type="project" value="UniProtKB-KW"/>
</dbReference>
<feature type="transmembrane region" description="Helical" evidence="1">
    <location>
        <begin position="129"/>
        <end position="147"/>
    </location>
</feature>
<feature type="transmembrane region" description="Helical" evidence="1">
    <location>
        <begin position="38"/>
        <end position="64"/>
    </location>
</feature>
<keyword evidence="1" id="KW-0812">Transmembrane</keyword>
<feature type="domain" description="CAAX prenyl protease 2/Lysostaphin resistance protein A-like" evidence="2">
    <location>
        <begin position="88"/>
        <end position="166"/>
    </location>
</feature>
<keyword evidence="3" id="KW-0378">Hydrolase</keyword>
<evidence type="ECO:0000256" key="1">
    <source>
        <dbReference type="SAM" id="Phobius"/>
    </source>
</evidence>
<keyword evidence="1" id="KW-1133">Transmembrane helix</keyword>
<evidence type="ECO:0000313" key="4">
    <source>
        <dbReference type="Proteomes" id="UP001054846"/>
    </source>
</evidence>
<keyword evidence="3" id="KW-0645">Protease</keyword>
<dbReference type="Pfam" id="PF02517">
    <property type="entry name" value="Rce1-like"/>
    <property type="match status" value="1"/>
</dbReference>
<feature type="transmembrane region" description="Helical" evidence="1">
    <location>
        <begin position="6"/>
        <end position="26"/>
    </location>
</feature>
<dbReference type="InterPro" id="IPR003675">
    <property type="entry name" value="Rce1/LyrA-like_dom"/>
</dbReference>
<organism evidence="3 4">
    <name type="scientific">Gloeobacter morelensis MG652769</name>
    <dbReference type="NCBI Taxonomy" id="2781736"/>
    <lineage>
        <taxon>Bacteria</taxon>
        <taxon>Bacillati</taxon>
        <taxon>Cyanobacteriota</taxon>
        <taxon>Cyanophyceae</taxon>
        <taxon>Gloeobacterales</taxon>
        <taxon>Gloeobacteraceae</taxon>
        <taxon>Gloeobacter</taxon>
        <taxon>Gloeobacter morelensis</taxon>
    </lineage>
</organism>
<feature type="transmembrane region" description="Helical" evidence="1">
    <location>
        <begin position="100"/>
        <end position="122"/>
    </location>
</feature>
<sequence length="178" mass="19691">MDLSRSQLLLTLAFSAIVLLLIAQIWRSLAGIDLPVVFSWLALGQGVGLGLAVGAMSFAVYQWWPAYRESADQYMEMVLTPLSRFDRVWLGLLPGLSEELLFRGVALPAIGLVASSLLFGLLHIWDWRHWPYALWATLIGLVLGGATLATGNLVVPVVAHVLVNWLSCLLWRKEPSRV</sequence>
<dbReference type="Proteomes" id="UP001054846">
    <property type="component" value="Chromosome"/>
</dbReference>
<proteinExistence type="predicted"/>
<accession>A0ABY3PHQ4</accession>
<dbReference type="RefSeq" id="WP_230840196.1">
    <property type="nucleotide sequence ID" value="NZ_CP063845.1"/>
</dbReference>
<dbReference type="PANTHER" id="PTHR43592">
    <property type="entry name" value="CAAX AMINO TERMINAL PROTEASE"/>
    <property type="match status" value="1"/>
</dbReference>
<gene>
    <name evidence="3" type="ORF">ISF26_15445</name>
</gene>
<keyword evidence="4" id="KW-1185">Reference proteome</keyword>
<name>A0ABY3PHQ4_9CYAN</name>
<evidence type="ECO:0000313" key="3">
    <source>
        <dbReference type="EMBL" id="UFP93195.1"/>
    </source>
</evidence>
<keyword evidence="1" id="KW-0472">Membrane</keyword>
<dbReference type="PANTHER" id="PTHR43592:SF7">
    <property type="entry name" value="CAAX AMINO TERMINAL PROTEASE FAMILY PROTEIN"/>
    <property type="match status" value="1"/>
</dbReference>
<reference evidence="3 4" key="1">
    <citation type="journal article" date="2021" name="Genome Biol. Evol.">
        <title>Complete Genome Sequencing of a Novel Gloeobacter Species from a Waterfall Cave in Mexico.</title>
        <authorList>
            <person name="Saw J.H."/>
            <person name="Cardona T."/>
            <person name="Montejano G."/>
        </authorList>
    </citation>
    <scope>NUCLEOTIDE SEQUENCE [LARGE SCALE GENOMIC DNA]</scope>
    <source>
        <strain evidence="3">MG652769</strain>
    </source>
</reference>
<keyword evidence="3" id="KW-0482">Metalloprotease</keyword>
<evidence type="ECO:0000259" key="2">
    <source>
        <dbReference type="Pfam" id="PF02517"/>
    </source>
</evidence>
<dbReference type="EMBL" id="CP063845">
    <property type="protein sequence ID" value="UFP93195.1"/>
    <property type="molecule type" value="Genomic_DNA"/>
</dbReference>
<protein>
    <submittedName>
        <fullName evidence="3">CPBP family intramembrane metalloprotease</fullName>
    </submittedName>
</protein>